<feature type="compositionally biased region" description="Basic and acidic residues" evidence="1">
    <location>
        <begin position="157"/>
        <end position="169"/>
    </location>
</feature>
<feature type="region of interest" description="Disordered" evidence="1">
    <location>
        <begin position="1"/>
        <end position="93"/>
    </location>
</feature>
<name>A0A2J6QFF5_9HELO</name>
<protein>
    <submittedName>
        <fullName evidence="2">Uncharacterized protein</fullName>
    </submittedName>
</protein>
<organism evidence="2 3">
    <name type="scientific">Hyaloscypha hepaticicola</name>
    <dbReference type="NCBI Taxonomy" id="2082293"/>
    <lineage>
        <taxon>Eukaryota</taxon>
        <taxon>Fungi</taxon>
        <taxon>Dikarya</taxon>
        <taxon>Ascomycota</taxon>
        <taxon>Pezizomycotina</taxon>
        <taxon>Leotiomycetes</taxon>
        <taxon>Helotiales</taxon>
        <taxon>Hyaloscyphaceae</taxon>
        <taxon>Hyaloscypha</taxon>
    </lineage>
</organism>
<evidence type="ECO:0000313" key="3">
    <source>
        <dbReference type="Proteomes" id="UP000235672"/>
    </source>
</evidence>
<proteinExistence type="predicted"/>
<evidence type="ECO:0000313" key="2">
    <source>
        <dbReference type="EMBL" id="PMD24999.1"/>
    </source>
</evidence>
<dbReference type="AlphaFoldDB" id="A0A2J6QFF5"/>
<feature type="compositionally biased region" description="Basic and acidic residues" evidence="1">
    <location>
        <begin position="23"/>
        <end position="45"/>
    </location>
</feature>
<dbReference type="EMBL" id="KZ613471">
    <property type="protein sequence ID" value="PMD24999.1"/>
    <property type="molecule type" value="Genomic_DNA"/>
</dbReference>
<keyword evidence="3" id="KW-1185">Reference proteome</keyword>
<accession>A0A2J6QFF5</accession>
<dbReference type="Proteomes" id="UP000235672">
    <property type="component" value="Unassembled WGS sequence"/>
</dbReference>
<gene>
    <name evidence="2" type="ORF">NA56DRAFT_655968</name>
</gene>
<reference evidence="2 3" key="1">
    <citation type="submission" date="2016-05" db="EMBL/GenBank/DDBJ databases">
        <title>A degradative enzymes factory behind the ericoid mycorrhizal symbiosis.</title>
        <authorList>
            <consortium name="DOE Joint Genome Institute"/>
            <person name="Martino E."/>
            <person name="Morin E."/>
            <person name="Grelet G."/>
            <person name="Kuo A."/>
            <person name="Kohler A."/>
            <person name="Daghino S."/>
            <person name="Barry K."/>
            <person name="Choi C."/>
            <person name="Cichocki N."/>
            <person name="Clum A."/>
            <person name="Copeland A."/>
            <person name="Hainaut M."/>
            <person name="Haridas S."/>
            <person name="Labutti K."/>
            <person name="Lindquist E."/>
            <person name="Lipzen A."/>
            <person name="Khouja H.-R."/>
            <person name="Murat C."/>
            <person name="Ohm R."/>
            <person name="Olson A."/>
            <person name="Spatafora J."/>
            <person name="Veneault-Fourrey C."/>
            <person name="Henrissat B."/>
            <person name="Grigoriev I."/>
            <person name="Martin F."/>
            <person name="Perotto S."/>
        </authorList>
    </citation>
    <scope>NUCLEOTIDE SEQUENCE [LARGE SCALE GENOMIC DNA]</scope>
    <source>
        <strain evidence="2 3">UAMH 7357</strain>
    </source>
</reference>
<evidence type="ECO:0000256" key="1">
    <source>
        <dbReference type="SAM" id="MobiDB-lite"/>
    </source>
</evidence>
<feature type="compositionally biased region" description="Basic and acidic residues" evidence="1">
    <location>
        <begin position="82"/>
        <end position="91"/>
    </location>
</feature>
<feature type="region of interest" description="Disordered" evidence="1">
    <location>
        <begin position="146"/>
        <end position="169"/>
    </location>
</feature>
<sequence>MRSAVVTVNAKPPTAGYSTVEEPGERASRAEPKAIKSHVEKPESRSKRRKPVNPEKQELQHQNGRKNTSQEHRVSEFGASNRPRDVLKGEIGRQTLKKRHINLLLNECSSASSKSGPDKRLAMRPLRVSIDACCCIYEVKEKKGETFRFDPSTSRKKTSESGDFRRGPR</sequence>